<dbReference type="InterPro" id="IPR001584">
    <property type="entry name" value="Integrase_cat-core"/>
</dbReference>
<keyword evidence="4" id="KW-1185">Reference proteome</keyword>
<dbReference type="SUPFAM" id="SSF53098">
    <property type="entry name" value="Ribonuclease H-like"/>
    <property type="match status" value="1"/>
</dbReference>
<comment type="caution">
    <text evidence="3">The sequence shown here is derived from an EMBL/GenBank/DDBJ whole genome shotgun (WGS) entry which is preliminary data.</text>
</comment>
<gene>
    <name evidence="3" type="ORF">HNR05_001319</name>
</gene>
<dbReference type="InterPro" id="IPR036397">
    <property type="entry name" value="RNaseH_sf"/>
</dbReference>
<dbReference type="PANTHER" id="PTHR35004:SF6">
    <property type="entry name" value="TRANSPOSASE"/>
    <property type="match status" value="1"/>
</dbReference>
<sequence>MPNKDESVAEIAARVSVEIKFRAVTAVREGSRIVDVAEQFGVSRQTVTAWKKRYDADGLAGLAAASRRPHSSPNRIAPEVEAWICEMRREHRRWGARRIAYELKLQIADRGPSRSTVHRVLVRNGLVNAQEQQHKRVYKRWARETPMHLWQLDLVGGVHIEGGRECKILTGIDDHSRFVVVAAVLERPSGIAVVEAFIAAMHQWGVPFEVLTDNGKQFTGKFTRPLPVEVLFERTCREHGISARLTKRRSPTTTGKIERFHRTLRRELLDEVGAFASIEAAQAAVTEWVHAYNTQRPHQSLDMATPASLFRPRPTLSASAAAPETAGTDVVAAQTSQMPRIAESTAPTALEIDLRVPPSGVVALAGIQQLWLGKALAGQTVTIWTDLTSTHTLLGDEVIKTIPSRLTTADLDRLKMRGARPGRSEPALPAVNPDRPSGIQGPVEVDRTATRDGVVTLLGHHLTLGVRNARQRVTLRIDGGLIHVIAGGHLVKTMPNPLSPLDAKRLSGVRQATTPLPPAPASGPQRVQRTVPKDGVVMVAGQRLRVGRTHTGKIITVIVEDHHFRVLDGEAELSLHARTSTKAIRNFNAHRSPKRQASPDDITSKMS</sequence>
<dbReference type="InterPro" id="IPR012337">
    <property type="entry name" value="RNaseH-like_sf"/>
</dbReference>
<dbReference type="NCBIfam" id="NF033577">
    <property type="entry name" value="transpos_IS481"/>
    <property type="match status" value="1"/>
</dbReference>
<evidence type="ECO:0000259" key="2">
    <source>
        <dbReference type="PROSITE" id="PS50994"/>
    </source>
</evidence>
<evidence type="ECO:0000256" key="1">
    <source>
        <dbReference type="SAM" id="MobiDB-lite"/>
    </source>
</evidence>
<organism evidence="3 4">
    <name type="scientific">Glaciibacter psychrotolerans</name>
    <dbReference type="NCBI Taxonomy" id="670054"/>
    <lineage>
        <taxon>Bacteria</taxon>
        <taxon>Bacillati</taxon>
        <taxon>Actinomycetota</taxon>
        <taxon>Actinomycetes</taxon>
        <taxon>Micrococcales</taxon>
        <taxon>Microbacteriaceae</taxon>
        <taxon>Glaciibacter</taxon>
    </lineage>
</organism>
<dbReference type="AlphaFoldDB" id="A0A7Z0EDJ2"/>
<dbReference type="PANTHER" id="PTHR35004">
    <property type="entry name" value="TRANSPOSASE RV3428C-RELATED"/>
    <property type="match status" value="1"/>
</dbReference>
<dbReference type="Proteomes" id="UP000537260">
    <property type="component" value="Unassembled WGS sequence"/>
</dbReference>
<dbReference type="Pfam" id="PF13565">
    <property type="entry name" value="HTH_32"/>
    <property type="match status" value="1"/>
</dbReference>
<proteinExistence type="predicted"/>
<dbReference type="Gene3D" id="3.30.420.10">
    <property type="entry name" value="Ribonuclease H-like superfamily/Ribonuclease H"/>
    <property type="match status" value="1"/>
</dbReference>
<dbReference type="InterPro" id="IPR047656">
    <property type="entry name" value="IS481-like_transpos"/>
</dbReference>
<reference evidence="3 4" key="1">
    <citation type="submission" date="2020-07" db="EMBL/GenBank/DDBJ databases">
        <title>Sequencing the genomes of 1000 actinobacteria strains.</title>
        <authorList>
            <person name="Klenk H.-P."/>
        </authorList>
    </citation>
    <scope>NUCLEOTIDE SEQUENCE [LARGE SCALE GENOMIC DNA]</scope>
    <source>
        <strain evidence="3 4">LI1</strain>
    </source>
</reference>
<feature type="region of interest" description="Disordered" evidence="1">
    <location>
        <begin position="419"/>
        <end position="440"/>
    </location>
</feature>
<name>A0A7Z0EDJ2_9MICO</name>
<feature type="region of interest" description="Disordered" evidence="1">
    <location>
        <begin position="584"/>
        <end position="607"/>
    </location>
</feature>
<protein>
    <submittedName>
        <fullName evidence="3">Transposase InsO family protein</fullName>
    </submittedName>
</protein>
<dbReference type="Pfam" id="PF13683">
    <property type="entry name" value="rve_3"/>
    <property type="match status" value="1"/>
</dbReference>
<dbReference type="GO" id="GO:0003676">
    <property type="term" value="F:nucleic acid binding"/>
    <property type="evidence" value="ECO:0007669"/>
    <property type="project" value="InterPro"/>
</dbReference>
<dbReference type="GO" id="GO:0015074">
    <property type="term" value="P:DNA integration"/>
    <property type="evidence" value="ECO:0007669"/>
    <property type="project" value="InterPro"/>
</dbReference>
<feature type="domain" description="Integrase catalytic" evidence="2">
    <location>
        <begin position="142"/>
        <end position="314"/>
    </location>
</feature>
<accession>A0A7Z0EDJ2</accession>
<evidence type="ECO:0000313" key="3">
    <source>
        <dbReference type="EMBL" id="NYJ19528.1"/>
    </source>
</evidence>
<dbReference type="EMBL" id="JACCFM010000001">
    <property type="protein sequence ID" value="NYJ19528.1"/>
    <property type="molecule type" value="Genomic_DNA"/>
</dbReference>
<dbReference type="SUPFAM" id="SSF46689">
    <property type="entry name" value="Homeodomain-like"/>
    <property type="match status" value="1"/>
</dbReference>
<dbReference type="Gene3D" id="1.10.10.10">
    <property type="entry name" value="Winged helix-like DNA-binding domain superfamily/Winged helix DNA-binding domain"/>
    <property type="match status" value="1"/>
</dbReference>
<evidence type="ECO:0000313" key="4">
    <source>
        <dbReference type="Proteomes" id="UP000537260"/>
    </source>
</evidence>
<dbReference type="PROSITE" id="PS50994">
    <property type="entry name" value="INTEGRASE"/>
    <property type="match status" value="1"/>
</dbReference>
<dbReference type="InterPro" id="IPR036388">
    <property type="entry name" value="WH-like_DNA-bd_sf"/>
</dbReference>
<dbReference type="InterPro" id="IPR009057">
    <property type="entry name" value="Homeodomain-like_sf"/>
</dbReference>